<accession>A0A2A2M186</accession>
<name>A0A2A2M186_9BILA</name>
<dbReference type="OrthoDB" id="10052054at2759"/>
<dbReference type="EMBL" id="LIAE01006252">
    <property type="protein sequence ID" value="PAV92242.1"/>
    <property type="molecule type" value="Genomic_DNA"/>
</dbReference>
<dbReference type="Proteomes" id="UP000218231">
    <property type="component" value="Unassembled WGS sequence"/>
</dbReference>
<evidence type="ECO:0000313" key="1">
    <source>
        <dbReference type="EMBL" id="PAV92242.1"/>
    </source>
</evidence>
<sequence>MFNILLSMAKEGGSSDLPTFATPGRTSRDNLINTVYKLHRTRLRILDPYRRLKNSLKQLQDDYLKSKEANPIMRYMKLSASVREVAIIEKQYWKYLAIPVQEGSEDPNSYVVRVIQLLEDNSSASVPSTGIGALLSSTMIGKATSSQVDQALYDSIKCRKTEELQRDCEAMYSQLYKLIRKYHGLRRLIKDLHDKYDETRLYPIVPRYPILKKMIKSTLRAPEFADICHEQTE</sequence>
<organism evidence="1 2">
    <name type="scientific">Diploscapter pachys</name>
    <dbReference type="NCBI Taxonomy" id="2018661"/>
    <lineage>
        <taxon>Eukaryota</taxon>
        <taxon>Metazoa</taxon>
        <taxon>Ecdysozoa</taxon>
        <taxon>Nematoda</taxon>
        <taxon>Chromadorea</taxon>
        <taxon>Rhabditida</taxon>
        <taxon>Rhabditina</taxon>
        <taxon>Rhabditomorpha</taxon>
        <taxon>Rhabditoidea</taxon>
        <taxon>Rhabditidae</taxon>
        <taxon>Diploscapter</taxon>
    </lineage>
</organism>
<protein>
    <submittedName>
        <fullName evidence="1">Uncharacterized protein</fullName>
    </submittedName>
</protein>
<dbReference type="PANTHER" id="PTHR21010:SF3">
    <property type="entry name" value="DAXX"/>
    <property type="match status" value="1"/>
</dbReference>
<dbReference type="PANTHER" id="PTHR21010">
    <property type="entry name" value="AGAP001581-PA"/>
    <property type="match status" value="1"/>
</dbReference>
<gene>
    <name evidence="1" type="ORF">WR25_09010</name>
</gene>
<dbReference type="AlphaFoldDB" id="A0A2A2M186"/>
<reference evidence="1 2" key="1">
    <citation type="journal article" date="2017" name="Curr. Biol.">
        <title>Genome architecture and evolution of a unichromosomal asexual nematode.</title>
        <authorList>
            <person name="Fradin H."/>
            <person name="Zegar C."/>
            <person name="Gutwein M."/>
            <person name="Lucas J."/>
            <person name="Kovtun M."/>
            <person name="Corcoran D."/>
            <person name="Baugh L.R."/>
            <person name="Kiontke K."/>
            <person name="Gunsalus K."/>
            <person name="Fitch D.H."/>
            <person name="Piano F."/>
        </authorList>
    </citation>
    <scope>NUCLEOTIDE SEQUENCE [LARGE SCALE GENOMIC DNA]</scope>
    <source>
        <strain evidence="1">PF1309</strain>
    </source>
</reference>
<evidence type="ECO:0000313" key="2">
    <source>
        <dbReference type="Proteomes" id="UP000218231"/>
    </source>
</evidence>
<proteinExistence type="predicted"/>
<keyword evidence="2" id="KW-1185">Reference proteome</keyword>
<comment type="caution">
    <text evidence="1">The sequence shown here is derived from an EMBL/GenBank/DDBJ whole genome shotgun (WGS) entry which is preliminary data.</text>
</comment>